<feature type="chain" id="PRO_5019506662" evidence="1">
    <location>
        <begin position="20"/>
        <end position="321"/>
    </location>
</feature>
<proteinExistence type="predicted"/>
<comment type="caution">
    <text evidence="2">The sequence shown here is derived from an EMBL/GenBank/DDBJ whole genome shotgun (WGS) entry which is preliminary data.</text>
</comment>
<feature type="signal peptide" evidence="1">
    <location>
        <begin position="1"/>
        <end position="19"/>
    </location>
</feature>
<gene>
    <name evidence="2" type="ORF">TUBRATIS_17000</name>
</gene>
<sequence>MRVVLLLDSILVFLNTVLAKKHSTSCENDLSSSKDIVYGQNETIKEFKNVKPLNFSDENGIVKKASHSKKKSPFVYLLREFAKILRCSYFGIEKLLQLQMNELISGINKEMALNDLRLNDNISTEYSNLEKIVSKIVTCSVKDTEEAVESLIKKTSLALQKEEDAVLAKTYSDISTYINNLISLGSVAFTPIVLDTVNGLLPTVLGYVKTAQTAIPLLNTEYTRKLLYGVDKLFSLQRESLIAKILAAIEASETNVLNLVKSEEGIDSQILNEIFHKKLNFLLCEINTILINVEREIKIFLRCFNPNWKAGEELNLKKLLK</sequence>
<dbReference type="EMBL" id="RCSS01000398">
    <property type="protein sequence ID" value="RVD91826.1"/>
    <property type="molecule type" value="Genomic_DNA"/>
</dbReference>
<keyword evidence="3" id="KW-1185">Reference proteome</keyword>
<dbReference type="OrthoDB" id="2187816at2759"/>
<name>A0A437ALE2_9MICR</name>
<organism evidence="2 3">
    <name type="scientific">Tubulinosema ratisbonensis</name>
    <dbReference type="NCBI Taxonomy" id="291195"/>
    <lineage>
        <taxon>Eukaryota</taxon>
        <taxon>Fungi</taxon>
        <taxon>Fungi incertae sedis</taxon>
        <taxon>Microsporidia</taxon>
        <taxon>Tubulinosematoidea</taxon>
        <taxon>Tubulinosematidae</taxon>
        <taxon>Tubulinosema</taxon>
    </lineage>
</organism>
<dbReference type="Proteomes" id="UP000282876">
    <property type="component" value="Unassembled WGS sequence"/>
</dbReference>
<evidence type="ECO:0000313" key="2">
    <source>
        <dbReference type="EMBL" id="RVD91826.1"/>
    </source>
</evidence>
<keyword evidence="1" id="KW-0732">Signal</keyword>
<evidence type="ECO:0000313" key="3">
    <source>
        <dbReference type="Proteomes" id="UP000282876"/>
    </source>
</evidence>
<dbReference type="AlphaFoldDB" id="A0A437ALE2"/>
<evidence type="ECO:0000256" key="1">
    <source>
        <dbReference type="SAM" id="SignalP"/>
    </source>
</evidence>
<reference evidence="2 3" key="1">
    <citation type="submission" date="2018-10" db="EMBL/GenBank/DDBJ databases">
        <title>Draft genome sequence of the microsporidian Tubulinosema ratisbonensis.</title>
        <authorList>
            <person name="Polonais V."/>
            <person name="Peyretaillade E."/>
            <person name="Niehus S."/>
            <person name="Wawrzyniak I."/>
            <person name="Franchet A."/>
            <person name="Gaspin C."/>
            <person name="Reichstadt M."/>
            <person name="Belser C."/>
            <person name="Labadie K."/>
            <person name="Delbac F."/>
            <person name="Ferrandon D."/>
        </authorList>
    </citation>
    <scope>NUCLEOTIDE SEQUENCE [LARGE SCALE GENOMIC DNA]</scope>
    <source>
        <strain evidence="2 3">Franzen</strain>
    </source>
</reference>
<dbReference type="VEuPathDB" id="MicrosporidiaDB:TUBRATIS_17000"/>
<protein>
    <submittedName>
        <fullName evidence="2">Uncharacterized protein</fullName>
    </submittedName>
</protein>
<accession>A0A437ALE2</accession>